<keyword evidence="1" id="KW-0732">Signal</keyword>
<organism evidence="3">
    <name type="scientific">Micromonas pusilla (strain CCMP1545)</name>
    <name type="common">Picoplanktonic green alga</name>
    <dbReference type="NCBI Taxonomy" id="564608"/>
    <lineage>
        <taxon>Eukaryota</taxon>
        <taxon>Viridiplantae</taxon>
        <taxon>Chlorophyta</taxon>
        <taxon>Mamiellophyceae</taxon>
        <taxon>Mamiellales</taxon>
        <taxon>Mamiellaceae</taxon>
        <taxon>Micromonas</taxon>
    </lineage>
</organism>
<dbReference type="RefSeq" id="XP_003056136.1">
    <property type="nucleotide sequence ID" value="XM_003056090.1"/>
</dbReference>
<dbReference type="GeneID" id="9681572"/>
<evidence type="ECO:0000256" key="1">
    <source>
        <dbReference type="SAM" id="SignalP"/>
    </source>
</evidence>
<protein>
    <submittedName>
        <fullName evidence="2">Predicted protein</fullName>
    </submittedName>
</protein>
<dbReference type="KEGG" id="mpp:MICPUCDRAFT_64918"/>
<gene>
    <name evidence="2" type="ORF">MICPUCDRAFT_64918</name>
</gene>
<sequence length="599" mass="64393">MPADLHLLLVSLLLASVTLASDIETRNATACAPSPVVHATLLSNADDAPFLISLGIFAVASSSSSHSCGEDPNATYAITSLPSQGTLLDQRSLAPIASTPYLLRRGDTRVGFKPKFRGRVHKTRHVDPLTDKTPLYVQLRFAATASLRNNDIEAATAWSKGLSSDEENSDGHIAEVDIQVVLPELNPLVVAAHTVRVATLEDVAKSVVLHATISSSNVASVAPAYTRNHTKFGRVDCGGIETSRVFARIETTPAHGVLYRDGASLQPGDVIPAIVTNIFCDGRIDGVEVEEGNLSSSDRWLCSLREEQKDDAFLPRTAVCTEVLYVPDIDHHNYPVAVAFGNSEHEVSVDTWKFTFVLIGKDGAEFAASNVSRAFVTTKAARDAPLLTRKIDGKHELELVRAPFIKTVKIPGVVLTGVDGDALAVRVRVSSAFGNYLSFVAAGLDVLAACRTPFTLGDGILDPSFVEFVAVPRVAAILLANLEYIHVNNTMPIAYNLSSARAPAVLVDTVLVTISDGWCFHRDDNDMNGCISHPTEARHYLSLAISVTPHGEMHKTIPARVLNCCEEFIRLSTVCFGLGSLAAFVLTAAWRYCTICSIG</sequence>
<dbReference type="Proteomes" id="UP000001876">
    <property type="component" value="Unassembled WGS sequence"/>
</dbReference>
<dbReference type="AlphaFoldDB" id="C1ML98"/>
<name>C1ML98_MICPC</name>
<evidence type="ECO:0000313" key="3">
    <source>
        <dbReference type="Proteomes" id="UP000001876"/>
    </source>
</evidence>
<proteinExistence type="predicted"/>
<feature type="chain" id="PRO_5002910521" evidence="1">
    <location>
        <begin position="21"/>
        <end position="599"/>
    </location>
</feature>
<dbReference type="EMBL" id="GG663736">
    <property type="protein sequence ID" value="EEH59512.1"/>
    <property type="molecule type" value="Genomic_DNA"/>
</dbReference>
<reference evidence="2 3" key="1">
    <citation type="journal article" date="2009" name="Science">
        <title>Green evolution and dynamic adaptations revealed by genomes of the marine picoeukaryotes Micromonas.</title>
        <authorList>
            <person name="Worden A.Z."/>
            <person name="Lee J.H."/>
            <person name="Mock T."/>
            <person name="Rouze P."/>
            <person name="Simmons M.P."/>
            <person name="Aerts A.L."/>
            <person name="Allen A.E."/>
            <person name="Cuvelier M.L."/>
            <person name="Derelle E."/>
            <person name="Everett M.V."/>
            <person name="Foulon E."/>
            <person name="Grimwood J."/>
            <person name="Gundlach H."/>
            <person name="Henrissat B."/>
            <person name="Napoli C."/>
            <person name="McDonald S.M."/>
            <person name="Parker M.S."/>
            <person name="Rombauts S."/>
            <person name="Salamov A."/>
            <person name="Von Dassow P."/>
            <person name="Badger J.H."/>
            <person name="Coutinho P.M."/>
            <person name="Demir E."/>
            <person name="Dubchak I."/>
            <person name="Gentemann C."/>
            <person name="Eikrem W."/>
            <person name="Gready J.E."/>
            <person name="John U."/>
            <person name="Lanier W."/>
            <person name="Lindquist E.A."/>
            <person name="Lucas S."/>
            <person name="Mayer K.F."/>
            <person name="Moreau H."/>
            <person name="Not F."/>
            <person name="Otillar R."/>
            <person name="Panaud O."/>
            <person name="Pangilinan J."/>
            <person name="Paulsen I."/>
            <person name="Piegu B."/>
            <person name="Poliakov A."/>
            <person name="Robbens S."/>
            <person name="Schmutz J."/>
            <person name="Toulza E."/>
            <person name="Wyss T."/>
            <person name="Zelensky A."/>
            <person name="Zhou K."/>
            <person name="Armbrust E.V."/>
            <person name="Bhattacharya D."/>
            <person name="Goodenough U.W."/>
            <person name="Van de Peer Y."/>
            <person name="Grigoriev I.V."/>
        </authorList>
    </citation>
    <scope>NUCLEOTIDE SEQUENCE [LARGE SCALE GENOMIC DNA]</scope>
    <source>
        <strain evidence="2 3">CCMP1545</strain>
    </source>
</reference>
<feature type="signal peptide" evidence="1">
    <location>
        <begin position="1"/>
        <end position="20"/>
    </location>
</feature>
<accession>C1ML98</accession>
<keyword evidence="3" id="KW-1185">Reference proteome</keyword>
<evidence type="ECO:0000313" key="2">
    <source>
        <dbReference type="EMBL" id="EEH59512.1"/>
    </source>
</evidence>